<dbReference type="PANTHER" id="PTHR11406:SF23">
    <property type="entry name" value="PHOSPHOGLYCERATE KINASE 1, CHLOROPLASTIC-RELATED"/>
    <property type="match status" value="1"/>
</dbReference>
<dbReference type="EC" id="2.7.2.3" evidence="4 10"/>
<evidence type="ECO:0000256" key="3">
    <source>
        <dbReference type="ARBA" id="ARBA00008982"/>
    </source>
</evidence>
<dbReference type="Pfam" id="PF00162">
    <property type="entry name" value="PGK"/>
    <property type="match status" value="1"/>
</dbReference>
<dbReference type="GO" id="GO:0005829">
    <property type="term" value="C:cytosol"/>
    <property type="evidence" value="ECO:0007669"/>
    <property type="project" value="TreeGrafter"/>
</dbReference>
<keyword evidence="9" id="KW-0067">ATP-binding</keyword>
<feature type="non-terminal residue" evidence="11">
    <location>
        <position position="206"/>
    </location>
</feature>
<comment type="similarity">
    <text evidence="3 10">Belongs to the phosphoglycerate kinase family.</text>
</comment>
<dbReference type="InterPro" id="IPR036043">
    <property type="entry name" value="Phosphoglycerate_kinase_sf"/>
</dbReference>
<dbReference type="PROSITE" id="PS00111">
    <property type="entry name" value="PGLYCERATE_KINASE"/>
    <property type="match status" value="1"/>
</dbReference>
<dbReference type="InterPro" id="IPR013325">
    <property type="entry name" value="RNA_pol_sigma_r2"/>
</dbReference>
<reference evidence="11 12" key="1">
    <citation type="journal article" date="2015" name="Nature">
        <title>rRNA introns, odd ribosomes, and small enigmatic genomes across a large radiation of phyla.</title>
        <authorList>
            <person name="Brown C.T."/>
            <person name="Hug L.A."/>
            <person name="Thomas B.C."/>
            <person name="Sharon I."/>
            <person name="Castelle C.J."/>
            <person name="Singh A."/>
            <person name="Wilkins M.J."/>
            <person name="Williams K.H."/>
            <person name="Banfield J.F."/>
        </authorList>
    </citation>
    <scope>NUCLEOTIDE SEQUENCE [LARGE SCALE GENOMIC DNA]</scope>
</reference>
<dbReference type="GO" id="GO:0043531">
    <property type="term" value="F:ADP binding"/>
    <property type="evidence" value="ECO:0007669"/>
    <property type="project" value="TreeGrafter"/>
</dbReference>
<dbReference type="GO" id="GO:0004618">
    <property type="term" value="F:phosphoglycerate kinase activity"/>
    <property type="evidence" value="ECO:0007669"/>
    <property type="project" value="UniProtKB-EC"/>
</dbReference>
<keyword evidence="6 10" id="KW-0808">Transferase</keyword>
<dbReference type="PRINTS" id="PR00477">
    <property type="entry name" value="PHGLYCKINASE"/>
</dbReference>
<keyword evidence="8 10" id="KW-0418">Kinase</keyword>
<comment type="pathway">
    <text evidence="2">Carbohydrate degradation; glycolysis; pyruvate from D-glyceraldehyde 3-phosphate: step 2/5.</text>
</comment>
<dbReference type="InterPro" id="IPR015824">
    <property type="entry name" value="Phosphoglycerate_kinase_N"/>
</dbReference>
<evidence type="ECO:0000256" key="1">
    <source>
        <dbReference type="ARBA" id="ARBA00000642"/>
    </source>
</evidence>
<dbReference type="AlphaFoldDB" id="A0A0G0PTS5"/>
<evidence type="ECO:0000313" key="12">
    <source>
        <dbReference type="Proteomes" id="UP000034137"/>
    </source>
</evidence>
<evidence type="ECO:0000256" key="10">
    <source>
        <dbReference type="RuleBase" id="RU000532"/>
    </source>
</evidence>
<dbReference type="GO" id="GO:0016987">
    <property type="term" value="F:sigma factor activity"/>
    <property type="evidence" value="ECO:0007669"/>
    <property type="project" value="InterPro"/>
</dbReference>
<evidence type="ECO:0000313" key="11">
    <source>
        <dbReference type="EMBL" id="KKR31303.1"/>
    </source>
</evidence>
<dbReference type="GO" id="GO:0006096">
    <property type="term" value="P:glycolytic process"/>
    <property type="evidence" value="ECO:0007669"/>
    <property type="project" value="InterPro"/>
</dbReference>
<evidence type="ECO:0000256" key="7">
    <source>
        <dbReference type="ARBA" id="ARBA00022741"/>
    </source>
</evidence>
<sequence length="206" mass="23625">MKIKSIRQIKDFAGKKVLLRADFNVPIAKGKVNEDYKLVKSLPMIRYLMRYGAKLVIVTHMSNEKQSTQPVARRLSQLLGRPVKFIPDSIGEKPNTAVDKLKDKEILFLQNIRFNKEEETNDKRFAKELSRPYDLYINDAFGVSHREHASLSAIKKFLPSFAGFTVEEEVELAQRIKKGDQAALEKLTRANLRFVVSVAKQYQNQG</sequence>
<dbReference type="EMBL" id="LBXO01000065">
    <property type="protein sequence ID" value="KKR31303.1"/>
    <property type="molecule type" value="Genomic_DNA"/>
</dbReference>
<dbReference type="Gene3D" id="3.40.50.1260">
    <property type="entry name" value="Phosphoglycerate kinase, N-terminal domain"/>
    <property type="match status" value="1"/>
</dbReference>
<evidence type="ECO:0000256" key="6">
    <source>
        <dbReference type="ARBA" id="ARBA00022679"/>
    </source>
</evidence>
<evidence type="ECO:0000256" key="9">
    <source>
        <dbReference type="ARBA" id="ARBA00022840"/>
    </source>
</evidence>
<evidence type="ECO:0000256" key="8">
    <source>
        <dbReference type="ARBA" id="ARBA00022777"/>
    </source>
</evidence>
<comment type="caution">
    <text evidence="11">The sequence shown here is derived from an EMBL/GenBank/DDBJ whole genome shotgun (WGS) entry which is preliminary data.</text>
</comment>
<dbReference type="GO" id="GO:0005524">
    <property type="term" value="F:ATP binding"/>
    <property type="evidence" value="ECO:0007669"/>
    <property type="project" value="UniProtKB-KW"/>
</dbReference>
<keyword evidence="7" id="KW-0547">Nucleotide-binding</keyword>
<evidence type="ECO:0000256" key="5">
    <source>
        <dbReference type="ARBA" id="ARBA00016471"/>
    </source>
</evidence>
<evidence type="ECO:0000256" key="4">
    <source>
        <dbReference type="ARBA" id="ARBA00013061"/>
    </source>
</evidence>
<dbReference type="PATRIC" id="fig|1618642.3.peg.979"/>
<protein>
    <recommendedName>
        <fullName evidence="5 10">Phosphoglycerate kinase</fullName>
        <ecNumber evidence="4 10">2.7.2.3</ecNumber>
    </recommendedName>
</protein>
<dbReference type="SUPFAM" id="SSF88946">
    <property type="entry name" value="Sigma2 domain of RNA polymerase sigma factors"/>
    <property type="match status" value="1"/>
</dbReference>
<name>A0A0G0PTS5_9BACT</name>
<dbReference type="Proteomes" id="UP000034137">
    <property type="component" value="Unassembled WGS sequence"/>
</dbReference>
<dbReference type="GO" id="GO:0006352">
    <property type="term" value="P:DNA-templated transcription initiation"/>
    <property type="evidence" value="ECO:0007669"/>
    <property type="project" value="InterPro"/>
</dbReference>
<dbReference type="GO" id="GO:0006094">
    <property type="term" value="P:gluconeogenesis"/>
    <property type="evidence" value="ECO:0007669"/>
    <property type="project" value="TreeGrafter"/>
</dbReference>
<accession>A0A0G0PTS5</accession>
<dbReference type="InterPro" id="IPR001576">
    <property type="entry name" value="Phosphoglycerate_kinase"/>
</dbReference>
<gene>
    <name evidence="11" type="ORF">UT64_C0065G0001</name>
</gene>
<comment type="catalytic activity">
    <reaction evidence="1 10">
        <text>(2R)-3-phosphoglycerate + ATP = (2R)-3-phospho-glyceroyl phosphate + ADP</text>
        <dbReference type="Rhea" id="RHEA:14801"/>
        <dbReference type="ChEBI" id="CHEBI:30616"/>
        <dbReference type="ChEBI" id="CHEBI:57604"/>
        <dbReference type="ChEBI" id="CHEBI:58272"/>
        <dbReference type="ChEBI" id="CHEBI:456216"/>
        <dbReference type="EC" id="2.7.2.3"/>
    </reaction>
</comment>
<dbReference type="PANTHER" id="PTHR11406">
    <property type="entry name" value="PHOSPHOGLYCERATE KINASE"/>
    <property type="match status" value="1"/>
</dbReference>
<dbReference type="SUPFAM" id="SSF53748">
    <property type="entry name" value="Phosphoglycerate kinase"/>
    <property type="match status" value="1"/>
</dbReference>
<dbReference type="GO" id="GO:0003677">
    <property type="term" value="F:DNA binding"/>
    <property type="evidence" value="ECO:0007669"/>
    <property type="project" value="InterPro"/>
</dbReference>
<dbReference type="InterPro" id="IPR015911">
    <property type="entry name" value="Phosphoglycerate_kinase_CS"/>
</dbReference>
<evidence type="ECO:0000256" key="2">
    <source>
        <dbReference type="ARBA" id="ARBA00004838"/>
    </source>
</evidence>
<organism evidence="11 12">
    <name type="scientific">Candidatus Falkowbacteria bacterium GW2011_GWF2_39_8</name>
    <dbReference type="NCBI Taxonomy" id="1618642"/>
    <lineage>
        <taxon>Bacteria</taxon>
        <taxon>Candidatus Falkowiibacteriota</taxon>
    </lineage>
</organism>
<dbReference type="FunFam" id="3.40.50.1260:FF:000006">
    <property type="entry name" value="Phosphoglycerate kinase"/>
    <property type="match status" value="1"/>
</dbReference>
<proteinExistence type="inferred from homology"/>